<evidence type="ECO:0000313" key="1">
    <source>
        <dbReference type="Ensembl" id="ENSOSIP00000024359.1"/>
    </source>
</evidence>
<reference evidence="1" key="2">
    <citation type="submission" date="2025-09" db="UniProtKB">
        <authorList>
            <consortium name="Ensembl"/>
        </authorList>
    </citation>
    <scope>IDENTIFICATION</scope>
</reference>
<dbReference type="Proteomes" id="UP000694383">
    <property type="component" value="Unplaced"/>
</dbReference>
<organism evidence="1 2">
    <name type="scientific">Oryzias sinensis</name>
    <name type="common">Chinese medaka</name>
    <dbReference type="NCBI Taxonomy" id="183150"/>
    <lineage>
        <taxon>Eukaryota</taxon>
        <taxon>Metazoa</taxon>
        <taxon>Chordata</taxon>
        <taxon>Craniata</taxon>
        <taxon>Vertebrata</taxon>
        <taxon>Euteleostomi</taxon>
        <taxon>Actinopterygii</taxon>
        <taxon>Neopterygii</taxon>
        <taxon>Teleostei</taxon>
        <taxon>Neoteleostei</taxon>
        <taxon>Acanthomorphata</taxon>
        <taxon>Ovalentaria</taxon>
        <taxon>Atherinomorphae</taxon>
        <taxon>Beloniformes</taxon>
        <taxon>Adrianichthyidae</taxon>
        <taxon>Oryziinae</taxon>
        <taxon>Oryzias</taxon>
    </lineage>
</organism>
<evidence type="ECO:0008006" key="3">
    <source>
        <dbReference type="Google" id="ProtNLM"/>
    </source>
</evidence>
<evidence type="ECO:0000313" key="2">
    <source>
        <dbReference type="Proteomes" id="UP000694383"/>
    </source>
</evidence>
<sequence length="69" mass="7660">MDLFPSFQVSRPHPSDNNLLFLFVLGGVTPSELRLIKETVNSHKPGSQVSQLGLISISMQTQHTKQKKA</sequence>
<reference evidence="1" key="1">
    <citation type="submission" date="2025-08" db="UniProtKB">
        <authorList>
            <consortium name="Ensembl"/>
        </authorList>
    </citation>
    <scope>IDENTIFICATION</scope>
</reference>
<dbReference type="AlphaFoldDB" id="A0A8C7YC70"/>
<proteinExistence type="predicted"/>
<accession>A0A8C7YC70</accession>
<protein>
    <recommendedName>
        <fullName evidence="3">Sec1 family domain-containing protein 2</fullName>
    </recommendedName>
</protein>
<dbReference type="InterPro" id="IPR036045">
    <property type="entry name" value="Sec1-like_sf"/>
</dbReference>
<dbReference type="SUPFAM" id="SSF56815">
    <property type="entry name" value="Sec1/munc18-like (SM) proteins"/>
    <property type="match status" value="1"/>
</dbReference>
<dbReference type="Ensembl" id="ENSOSIT00000025716.1">
    <property type="protein sequence ID" value="ENSOSIP00000024359.1"/>
    <property type="gene ID" value="ENSOSIG00000012802.1"/>
</dbReference>
<name>A0A8C7YC70_9TELE</name>
<keyword evidence="2" id="KW-1185">Reference proteome</keyword>